<name>A0ABV6MGN9_9ACTN</name>
<proteinExistence type="predicted"/>
<evidence type="ECO:0008006" key="4">
    <source>
        <dbReference type="Google" id="ProtNLM"/>
    </source>
</evidence>
<reference evidence="2 3" key="1">
    <citation type="submission" date="2024-09" db="EMBL/GenBank/DDBJ databases">
        <authorList>
            <person name="Sun Q."/>
            <person name="Mori K."/>
        </authorList>
    </citation>
    <scope>NUCLEOTIDE SEQUENCE [LARGE SCALE GENOMIC DNA]</scope>
    <source>
        <strain evidence="2 3">TBRC 3947</strain>
    </source>
</reference>
<dbReference type="RefSeq" id="WP_377262066.1">
    <property type="nucleotide sequence ID" value="NZ_JBHLUH010000091.1"/>
</dbReference>
<comment type="caution">
    <text evidence="2">The sequence shown here is derived from an EMBL/GenBank/DDBJ whole genome shotgun (WGS) entry which is preliminary data.</text>
</comment>
<evidence type="ECO:0000256" key="1">
    <source>
        <dbReference type="SAM" id="MobiDB-lite"/>
    </source>
</evidence>
<organism evidence="2 3">
    <name type="scientific">Phytohabitans kaempferiae</name>
    <dbReference type="NCBI Taxonomy" id="1620943"/>
    <lineage>
        <taxon>Bacteria</taxon>
        <taxon>Bacillati</taxon>
        <taxon>Actinomycetota</taxon>
        <taxon>Actinomycetes</taxon>
        <taxon>Micromonosporales</taxon>
        <taxon>Micromonosporaceae</taxon>
    </lineage>
</organism>
<accession>A0ABV6MGN9</accession>
<evidence type="ECO:0000313" key="3">
    <source>
        <dbReference type="Proteomes" id="UP001589867"/>
    </source>
</evidence>
<dbReference type="Proteomes" id="UP001589867">
    <property type="component" value="Unassembled WGS sequence"/>
</dbReference>
<dbReference type="EMBL" id="JBHLUH010000091">
    <property type="protein sequence ID" value="MFC0533905.1"/>
    <property type="molecule type" value="Genomic_DNA"/>
</dbReference>
<evidence type="ECO:0000313" key="2">
    <source>
        <dbReference type="EMBL" id="MFC0533905.1"/>
    </source>
</evidence>
<protein>
    <recommendedName>
        <fullName evidence="4">Tetratricopeptide repeat protein</fullName>
    </recommendedName>
</protein>
<sequence>MLRVCGVPEDRRREWLAAWERAAASSMSEENRFYAASPRELGIHSAITTLESVGELPEYVDRDFDFQLRNAIAANVPDRGSFVVLVGGSSTGKTRSLYEAVYNLVPDWWLIHPTEARELLDLKNSPPSKTVFWLDELQRYLGSHPPLSFECVRALMRRGNIVVGTIWPDQYTAQMAARSPGADDNDDTRRLLRSATVISVPDTLSPGEMTLAHQAAAKDSRIRMALETRDAGLTQVLAGGPALVMAWEQSPTAYGRAMITAAADAHRLGVLSPLTEDLLAEAMFGYLRRAQRVRPREEWLDQALPHATRPLYGDVSALSPADAGRAGTLAGYTIADYLAQHLRRVRRTTPVPHDAWLALVAGVRGLADLRRLADGALARLRYRYAERALTRLADEYDDRAAAIELAELLVRQGRFERAVEVLRGWLATAPRDRTVGSHLSRTQELWQRVEDLRPAAHAGDQTARDRIDGILADGGVCDDLRAKAEAGDSVAEERLIEHLVERGHLRELRERADRGHQFAAEALADLYTAWGEVDLLTARADAGDEAAKLRLPKARMADDRASGAESEVAELRAAVDAGKPDAGEQLCALLFELRDEAQLSAEVEAGTDGAADRLLALYTAMESHPPEHLAQLRAFGLDADGEPFTPDPTPSTPPLERTLGWPTT</sequence>
<keyword evidence="3" id="KW-1185">Reference proteome</keyword>
<gene>
    <name evidence="2" type="ORF">ACFFIA_40520</name>
</gene>
<feature type="region of interest" description="Disordered" evidence="1">
    <location>
        <begin position="638"/>
        <end position="664"/>
    </location>
</feature>